<sequence>MLRGALHQQRPERRASAVSGAEALAAAVAARRVSALRSLRRPWASVSPRGARRKRCREPPAPFLRTRADQEKLARLHINVALTSLTPWMVILLASGVMYSPTPGAARSVPAATTYYARAPARFMSSRRSRRPRPRSAGNRTTGRIRRSPWTGGGPPRVWSPLEQGSSHAAVLPVGDAAHVRRRAARRPAARRQRTHLLSAPSSHTPRASIAPRRCRASSQRLSFRAPRQQSVRPPPPTRNRPERGPRRQSATDTQHAFTREIQQTATVTTTPTRRVGRRFGAKSLPQAAATARAWNSPSDRPRRRARRQGRTPPQEPGVSSSPRVLSRRRSTRLSRGAAKYRRALTPISTVPVAVGRDPRYVLRDSPPAR</sequence>
<keyword evidence="2" id="KW-0812">Transmembrane</keyword>
<keyword evidence="2" id="KW-1133">Transmembrane helix</keyword>
<evidence type="ECO:0000313" key="4">
    <source>
        <dbReference type="Proteomes" id="UP001187415"/>
    </source>
</evidence>
<feature type="compositionally biased region" description="Basic residues" evidence="1">
    <location>
        <begin position="180"/>
        <end position="195"/>
    </location>
</feature>
<accession>A0AA88ID93</accession>
<dbReference type="EMBL" id="JAUPFM010000074">
    <property type="protein sequence ID" value="KAK2814222.1"/>
    <property type="molecule type" value="Genomic_DNA"/>
</dbReference>
<feature type="transmembrane region" description="Helical" evidence="2">
    <location>
        <begin position="76"/>
        <end position="99"/>
    </location>
</feature>
<proteinExistence type="predicted"/>
<gene>
    <name evidence="3" type="ORF">Q5P01_000669</name>
</gene>
<evidence type="ECO:0000256" key="2">
    <source>
        <dbReference type="SAM" id="Phobius"/>
    </source>
</evidence>
<comment type="caution">
    <text evidence="3">The sequence shown here is derived from an EMBL/GenBank/DDBJ whole genome shotgun (WGS) entry which is preliminary data.</text>
</comment>
<evidence type="ECO:0000313" key="3">
    <source>
        <dbReference type="EMBL" id="KAK2814222.1"/>
    </source>
</evidence>
<feature type="compositionally biased region" description="Basic residues" evidence="1">
    <location>
        <begin position="326"/>
        <end position="341"/>
    </location>
</feature>
<organism evidence="3 4">
    <name type="scientific">Channa striata</name>
    <name type="common">Snakehead murrel</name>
    <name type="synonym">Ophicephalus striatus</name>
    <dbReference type="NCBI Taxonomy" id="64152"/>
    <lineage>
        <taxon>Eukaryota</taxon>
        <taxon>Metazoa</taxon>
        <taxon>Chordata</taxon>
        <taxon>Craniata</taxon>
        <taxon>Vertebrata</taxon>
        <taxon>Euteleostomi</taxon>
        <taxon>Actinopterygii</taxon>
        <taxon>Neopterygii</taxon>
        <taxon>Teleostei</taxon>
        <taxon>Neoteleostei</taxon>
        <taxon>Acanthomorphata</taxon>
        <taxon>Anabantaria</taxon>
        <taxon>Anabantiformes</taxon>
        <taxon>Channoidei</taxon>
        <taxon>Channidae</taxon>
        <taxon>Channa</taxon>
    </lineage>
</organism>
<evidence type="ECO:0000256" key="1">
    <source>
        <dbReference type="SAM" id="MobiDB-lite"/>
    </source>
</evidence>
<feature type="compositionally biased region" description="Polar residues" evidence="1">
    <location>
        <begin position="217"/>
        <end position="232"/>
    </location>
</feature>
<keyword evidence="2" id="KW-0472">Membrane</keyword>
<protein>
    <submittedName>
        <fullName evidence="3">Uncharacterized protein</fullName>
    </submittedName>
</protein>
<name>A0AA88ID93_CHASR</name>
<feature type="region of interest" description="Disordered" evidence="1">
    <location>
        <begin position="122"/>
        <end position="341"/>
    </location>
</feature>
<dbReference type="Proteomes" id="UP001187415">
    <property type="component" value="Unassembled WGS sequence"/>
</dbReference>
<feature type="compositionally biased region" description="Low complexity" evidence="1">
    <location>
        <begin position="311"/>
        <end position="325"/>
    </location>
</feature>
<keyword evidence="4" id="KW-1185">Reference proteome</keyword>
<dbReference type="AlphaFoldDB" id="A0AA88ID93"/>
<feature type="compositionally biased region" description="Low complexity" evidence="1">
    <location>
        <begin position="260"/>
        <end position="274"/>
    </location>
</feature>
<feature type="compositionally biased region" description="Basic residues" evidence="1">
    <location>
        <begin position="125"/>
        <end position="134"/>
    </location>
</feature>
<reference evidence="3" key="1">
    <citation type="submission" date="2023-07" db="EMBL/GenBank/DDBJ databases">
        <title>Chromosome-level Genome Assembly of Striped Snakehead (Channa striata).</title>
        <authorList>
            <person name="Liu H."/>
        </authorList>
    </citation>
    <scope>NUCLEOTIDE SEQUENCE</scope>
    <source>
        <strain evidence="3">Gz</strain>
        <tissue evidence="3">Muscle</tissue>
    </source>
</reference>